<dbReference type="STRING" id="5762.D2VK84"/>
<dbReference type="InterPro" id="IPR006730">
    <property type="entry name" value="Sestrin"/>
</dbReference>
<comment type="subcellular location">
    <subcellularLocation>
        <location evidence="1">Cytoplasm</location>
    </subcellularLocation>
</comment>
<dbReference type="GO" id="GO:0005634">
    <property type="term" value="C:nucleus"/>
    <property type="evidence" value="ECO:0007669"/>
    <property type="project" value="InterPro"/>
</dbReference>
<evidence type="ECO:0000256" key="2">
    <source>
        <dbReference type="ARBA" id="ARBA00008350"/>
    </source>
</evidence>
<dbReference type="EMBL" id="GG738877">
    <property type="protein sequence ID" value="EFC42903.1"/>
    <property type="molecule type" value="Genomic_DNA"/>
</dbReference>
<evidence type="ECO:0000256" key="3">
    <source>
        <dbReference type="ARBA" id="ARBA00022490"/>
    </source>
</evidence>
<sequence length="484" mass="56248">MASGSDQFNDLHIIQEHFKTIFIDNGVIPHLSQALFTHAHFAEIYYKSYNFLMKSNGPLPLDWRSYIAILAASRHSCKYLVRRLEVEFLLNGGNEEWLKGIEFIPQKLKKLLKFNSLLCHMPWMLNEDSISELVSNNGVGENAWTMAELVHAVIIMTHFHALSGFIYGIGILPDDDDTPIADIISSVTESEESKQRQKNETQRLVETLTRTADDDDTPIDKHQREKAFECTETNDNSSKIVPNHLYSNYNNFDCFSTPNFASVTFWEAQKQDMMKGATKKSDSEGLIPSAGHTFISSNTSGVYKRNSNNRERSLKLKKYKHNKYDFTYKDFDVKNKEYETTSIHDFNWEENAFSLLSRFYYGAADLLDTEFEFIYNMTDNRCYDIKDVDTTSFRAAIWCYVHRLFGVSHDDFNYEKVNKLLNIDLKKYIKTVVCYPERCTKEQFVNTGVKLRTREKIHICLLAIEARKQVEIIYGLRSINNFMQ</sequence>
<dbReference type="GO" id="GO:0070728">
    <property type="term" value="F:L-leucine binding"/>
    <property type="evidence" value="ECO:0007669"/>
    <property type="project" value="TreeGrafter"/>
</dbReference>
<dbReference type="SUPFAM" id="SSF69118">
    <property type="entry name" value="AhpD-like"/>
    <property type="match status" value="1"/>
</dbReference>
<evidence type="ECO:0000313" key="4">
    <source>
        <dbReference type="EMBL" id="EFC42903.1"/>
    </source>
</evidence>
<dbReference type="InterPro" id="IPR029032">
    <property type="entry name" value="AhpD-like"/>
</dbReference>
<dbReference type="PANTHER" id="PTHR12474">
    <property type="entry name" value="P53 REGULATED PA26 NUCLEAR PROTEIN SESTRIN"/>
    <property type="match status" value="1"/>
</dbReference>
<dbReference type="VEuPathDB" id="AmoebaDB:NAEGRDRAFT_80275"/>
<dbReference type="AlphaFoldDB" id="D2VK84"/>
<gene>
    <name evidence="4" type="ORF">NAEGRDRAFT_80275</name>
</gene>
<name>D2VK84_NAEGR</name>
<organism evidence="5">
    <name type="scientific">Naegleria gruberi</name>
    <name type="common">Amoeba</name>
    <dbReference type="NCBI Taxonomy" id="5762"/>
    <lineage>
        <taxon>Eukaryota</taxon>
        <taxon>Discoba</taxon>
        <taxon>Heterolobosea</taxon>
        <taxon>Tetramitia</taxon>
        <taxon>Eutetramitia</taxon>
        <taxon>Vahlkampfiidae</taxon>
        <taxon>Naegleria</taxon>
    </lineage>
</organism>
<dbReference type="Proteomes" id="UP000006671">
    <property type="component" value="Unassembled WGS sequence"/>
</dbReference>
<evidence type="ECO:0000313" key="5">
    <source>
        <dbReference type="Proteomes" id="UP000006671"/>
    </source>
</evidence>
<dbReference type="eggNOG" id="KOG3746">
    <property type="taxonomic scope" value="Eukaryota"/>
</dbReference>
<comment type="similarity">
    <text evidence="2">Belongs to the sestrin family.</text>
</comment>
<accession>D2VK84</accession>
<dbReference type="RefSeq" id="XP_002675647.1">
    <property type="nucleotide sequence ID" value="XM_002675601.1"/>
</dbReference>
<dbReference type="InParanoid" id="D2VK84"/>
<dbReference type="GO" id="GO:0071233">
    <property type="term" value="P:cellular response to L-leucine"/>
    <property type="evidence" value="ECO:0007669"/>
    <property type="project" value="TreeGrafter"/>
</dbReference>
<dbReference type="GeneID" id="8852906"/>
<dbReference type="GO" id="GO:0005737">
    <property type="term" value="C:cytoplasm"/>
    <property type="evidence" value="ECO:0007669"/>
    <property type="project" value="UniProtKB-SubCell"/>
</dbReference>
<dbReference type="GO" id="GO:1904262">
    <property type="term" value="P:negative regulation of TORC1 signaling"/>
    <property type="evidence" value="ECO:0007669"/>
    <property type="project" value="TreeGrafter"/>
</dbReference>
<protein>
    <submittedName>
        <fullName evidence="4">Sestrin</fullName>
    </submittedName>
</protein>
<dbReference type="Pfam" id="PF04636">
    <property type="entry name" value="PA26"/>
    <property type="match status" value="1"/>
</dbReference>
<evidence type="ECO:0000256" key="1">
    <source>
        <dbReference type="ARBA" id="ARBA00004496"/>
    </source>
</evidence>
<dbReference type="GO" id="GO:1990253">
    <property type="term" value="P:cellular response to leucine starvation"/>
    <property type="evidence" value="ECO:0007669"/>
    <property type="project" value="TreeGrafter"/>
</dbReference>
<dbReference type="KEGG" id="ngr:NAEGRDRAFT_80275"/>
<dbReference type="GO" id="GO:0016239">
    <property type="term" value="P:positive regulation of macroautophagy"/>
    <property type="evidence" value="ECO:0007669"/>
    <property type="project" value="TreeGrafter"/>
</dbReference>
<reference evidence="4 5" key="1">
    <citation type="journal article" date="2010" name="Cell">
        <title>The genome of Naegleria gruberi illuminates early eukaryotic versatility.</title>
        <authorList>
            <person name="Fritz-Laylin L.K."/>
            <person name="Prochnik S.E."/>
            <person name="Ginger M.L."/>
            <person name="Dacks J.B."/>
            <person name="Carpenter M.L."/>
            <person name="Field M.C."/>
            <person name="Kuo A."/>
            <person name="Paredez A."/>
            <person name="Chapman J."/>
            <person name="Pham J."/>
            <person name="Shu S."/>
            <person name="Neupane R."/>
            <person name="Cipriano M."/>
            <person name="Mancuso J."/>
            <person name="Tu H."/>
            <person name="Salamov A."/>
            <person name="Lindquist E."/>
            <person name="Shapiro H."/>
            <person name="Lucas S."/>
            <person name="Grigoriev I.V."/>
            <person name="Cande W.Z."/>
            <person name="Fulton C."/>
            <person name="Rokhsar D.S."/>
            <person name="Dawson S.C."/>
        </authorList>
    </citation>
    <scope>NUCLEOTIDE SEQUENCE [LARGE SCALE GENOMIC DNA]</scope>
    <source>
        <strain evidence="4 5">NEG-M</strain>
    </source>
</reference>
<dbReference type="OMA" id="HAIIVLC"/>
<dbReference type="OrthoDB" id="337464at2759"/>
<keyword evidence="5" id="KW-1185">Reference proteome</keyword>
<proteinExistence type="inferred from homology"/>
<dbReference type="GO" id="GO:1901031">
    <property type="term" value="P:regulation of response to reactive oxygen species"/>
    <property type="evidence" value="ECO:0007669"/>
    <property type="project" value="InterPro"/>
</dbReference>
<dbReference type="GO" id="GO:0016684">
    <property type="term" value="F:oxidoreductase activity, acting on peroxide as acceptor"/>
    <property type="evidence" value="ECO:0007669"/>
    <property type="project" value="TreeGrafter"/>
</dbReference>
<keyword evidence="3" id="KW-0963">Cytoplasm</keyword>
<dbReference type="PANTHER" id="PTHR12474:SF0">
    <property type="entry name" value="SESTRIN HOMOLOG"/>
    <property type="match status" value="1"/>
</dbReference>